<reference evidence="2 3" key="1">
    <citation type="submission" date="2016-10" db="EMBL/GenBank/DDBJ databases">
        <title>The Draft Genome Sequence of the Potato Rhizosphere Bacteria Ochrobactrum sp. IPA7.2.</title>
        <authorList>
            <person name="Gogoleva N.E."/>
            <person name="Khlopko Y.A."/>
            <person name="Burygin G.L."/>
            <person name="Plotnikov A.O."/>
        </authorList>
    </citation>
    <scope>NUCLEOTIDE SEQUENCE [LARGE SCALE GENOMIC DNA]</scope>
    <source>
        <strain evidence="2 3">IPA7.2</strain>
    </source>
</reference>
<keyword evidence="1" id="KW-0472">Membrane</keyword>
<evidence type="ECO:0000256" key="1">
    <source>
        <dbReference type="SAM" id="Phobius"/>
    </source>
</evidence>
<evidence type="ECO:0000313" key="2">
    <source>
        <dbReference type="EMBL" id="OIS94440.1"/>
    </source>
</evidence>
<proteinExistence type="predicted"/>
<keyword evidence="1" id="KW-1133">Transmembrane helix</keyword>
<accession>A0A1J6IH72</accession>
<protein>
    <submittedName>
        <fullName evidence="2">Uncharacterized protein</fullName>
    </submittedName>
</protein>
<organism evidence="2 3">
    <name type="scientific">Brucella cytisi</name>
    <dbReference type="NCBI Taxonomy" id="407152"/>
    <lineage>
        <taxon>Bacteria</taxon>
        <taxon>Pseudomonadati</taxon>
        <taxon>Pseudomonadota</taxon>
        <taxon>Alphaproteobacteria</taxon>
        <taxon>Hyphomicrobiales</taxon>
        <taxon>Brucellaceae</taxon>
        <taxon>Brucella/Ochrobactrum group</taxon>
        <taxon>Brucella</taxon>
    </lineage>
</organism>
<dbReference type="AlphaFoldDB" id="A0A1J6IH72"/>
<evidence type="ECO:0000313" key="3">
    <source>
        <dbReference type="Proteomes" id="UP000182985"/>
    </source>
</evidence>
<dbReference type="OrthoDB" id="7348044at2"/>
<dbReference type="Proteomes" id="UP000182985">
    <property type="component" value="Unassembled WGS sequence"/>
</dbReference>
<comment type="caution">
    <text evidence="2">The sequence shown here is derived from an EMBL/GenBank/DDBJ whole genome shotgun (WGS) entry which is preliminary data.</text>
</comment>
<keyword evidence="1" id="KW-0812">Transmembrane</keyword>
<sequence length="180" mass="19871">MSETTSSSERKSFWICFALLIIALPLAAFVGSDGGLLRWIEQNLQEPMVVPRGNVQAYGGGNWKMVALERFPGTLPETNIVLAEVDVTIQDADQLKQLIPCFMTVTDTEGRRWSTLYVSTQTIRKLKPEAADKPKCYDLANEHGSGPVRLVESFLVPANAGNLSLLLTMLGKQPEHLVLK</sequence>
<feature type="transmembrane region" description="Helical" evidence="1">
    <location>
        <begin position="12"/>
        <end position="30"/>
    </location>
</feature>
<dbReference type="EMBL" id="MOEC01000004">
    <property type="protein sequence ID" value="OIS94440.1"/>
    <property type="molecule type" value="Genomic_DNA"/>
</dbReference>
<keyword evidence="3" id="KW-1185">Reference proteome</keyword>
<gene>
    <name evidence="2" type="ORF">BLA27_05745</name>
</gene>
<dbReference type="RefSeq" id="WP_071630857.1">
    <property type="nucleotide sequence ID" value="NZ_JBCAUP010000010.1"/>
</dbReference>
<name>A0A1J6IH72_9HYPH</name>